<dbReference type="EMBL" id="CP058529">
    <property type="protein sequence ID" value="QLG29288.1"/>
    <property type="molecule type" value="Genomic_DNA"/>
</dbReference>
<name>A0A7D5GGP8_9EURY</name>
<dbReference type="Proteomes" id="UP000509750">
    <property type="component" value="Chromosome"/>
</dbReference>
<dbReference type="AlphaFoldDB" id="A0A7D5GGP8"/>
<keyword evidence="2" id="KW-1185">Reference proteome</keyword>
<sequence length="64" mass="6971">MTYSRFTRWASAGWYTGPEPYPPRNWDDALALGNACASRYVATGATAGREMLVAWIEAGASAQK</sequence>
<dbReference type="KEGG" id="halg:HUG10_17890"/>
<protein>
    <submittedName>
        <fullName evidence="1">Uncharacterized protein</fullName>
    </submittedName>
</protein>
<organism evidence="1 2">
    <name type="scientific">Halorarum halophilum</name>
    <dbReference type="NCBI Taxonomy" id="2743090"/>
    <lineage>
        <taxon>Archaea</taxon>
        <taxon>Methanobacteriati</taxon>
        <taxon>Methanobacteriota</taxon>
        <taxon>Stenosarchaea group</taxon>
        <taxon>Halobacteria</taxon>
        <taxon>Halobacteriales</taxon>
        <taxon>Haloferacaceae</taxon>
        <taxon>Halorarum</taxon>
    </lineage>
</organism>
<accession>A0A7D5GGP8</accession>
<dbReference type="RefSeq" id="WP_179170862.1">
    <property type="nucleotide sequence ID" value="NZ_CP058529.1"/>
</dbReference>
<evidence type="ECO:0000313" key="1">
    <source>
        <dbReference type="EMBL" id="QLG29288.1"/>
    </source>
</evidence>
<proteinExistence type="predicted"/>
<gene>
    <name evidence="1" type="ORF">HUG10_17890</name>
</gene>
<evidence type="ECO:0000313" key="2">
    <source>
        <dbReference type="Proteomes" id="UP000509750"/>
    </source>
</evidence>
<reference evidence="1 2" key="1">
    <citation type="submission" date="2020-07" db="EMBL/GenBank/DDBJ databases">
        <title>Gai3-2, isolated from salt lake.</title>
        <authorList>
            <person name="Cui H."/>
            <person name="Shi X."/>
        </authorList>
    </citation>
    <scope>NUCLEOTIDE SEQUENCE [LARGE SCALE GENOMIC DNA]</scope>
    <source>
        <strain evidence="1 2">Gai3-2</strain>
    </source>
</reference>
<dbReference type="GeneID" id="56030745"/>
<dbReference type="OrthoDB" id="252614at2157"/>